<sequence length="571" mass="62162">MLNSVAEKSLARLLMVGSTFITIFVVWGAVTDPVNVTKLLALGGVAGAAITLAISFGARDLWANYKVAIALAVVFSFTVINSVVQSDAPMSQLVYGAYGRNTGLVTYFLLILLFVSALALFQKASFLKVSYGLLAAGAVNAIYSLWVITFGDFIGWTNPYGNILGTFGNPNFIGAFLGMFASVLFALTIKPNLDWKFRAPSIVLLLITFIEIESSSAIQGIVVAAGGMSLVGFFFLRSKFASPLIPSVYSLLVLIGGVIATLGALQKGPLTSLIYKNSVSLRGEYWQAGWNMAEKFPFSGVGMDTYGDWYRRLRDDQALINPGPNTISNAAHNVVLDQLAYGGWPMFIAYIAIIILVTIAIVKVVLRNKSYDFTFIGLAVAWICYQVQSIISINQIGLAIWGWLLGGTLIAYERATRISDSKDGANQGNIGSIKSKKTKQSVGLSPFMVGALGAVVGLLIAVPPYSSDTKWKAALSSGSVEQIEKALTPGYLNPQGSFRYANATQLFEANKLYDQAYKYAKIGVDFNPEFFDAWKMLYYIQKSTPEERELAKKNLLRIDPMNKNIFDVPKQ</sequence>
<dbReference type="EMBL" id="CP016769">
    <property type="protein sequence ID" value="ASY10049.1"/>
    <property type="molecule type" value="Genomic_DNA"/>
</dbReference>
<feature type="transmembrane region" description="Helical" evidence="5">
    <location>
        <begin position="171"/>
        <end position="188"/>
    </location>
</feature>
<reference evidence="7 8" key="1">
    <citation type="submission" date="2016-07" db="EMBL/GenBank/DDBJ databases">
        <title>High microdiversification within the ubiquitous acI lineage of Actinobacteria.</title>
        <authorList>
            <person name="Neuenschwander S.M."/>
            <person name="Salcher M."/>
            <person name="Ghai R."/>
            <person name="Pernthaler J."/>
        </authorList>
    </citation>
    <scope>NUCLEOTIDE SEQUENCE [LARGE SCALE GENOMIC DNA]</scope>
    <source>
        <strain evidence="7">MMS-21-148</strain>
    </source>
</reference>
<dbReference type="InterPro" id="IPR007016">
    <property type="entry name" value="O-antigen_ligase-rel_domated"/>
</dbReference>
<dbReference type="AlphaFoldDB" id="A0AAC9YR03"/>
<dbReference type="GO" id="GO:0016020">
    <property type="term" value="C:membrane"/>
    <property type="evidence" value="ECO:0007669"/>
    <property type="project" value="UniProtKB-SubCell"/>
</dbReference>
<evidence type="ECO:0000256" key="1">
    <source>
        <dbReference type="ARBA" id="ARBA00004141"/>
    </source>
</evidence>
<feature type="transmembrane region" description="Helical" evidence="5">
    <location>
        <begin position="373"/>
        <end position="390"/>
    </location>
</feature>
<feature type="transmembrane region" description="Helical" evidence="5">
    <location>
        <begin position="195"/>
        <end position="212"/>
    </location>
</feature>
<keyword evidence="8" id="KW-1185">Reference proteome</keyword>
<evidence type="ECO:0000256" key="3">
    <source>
        <dbReference type="ARBA" id="ARBA00022989"/>
    </source>
</evidence>
<proteinExistence type="predicted"/>
<evidence type="ECO:0000259" key="6">
    <source>
        <dbReference type="Pfam" id="PF04932"/>
    </source>
</evidence>
<feature type="transmembrane region" description="Helical" evidence="5">
    <location>
        <begin position="36"/>
        <end position="58"/>
    </location>
</feature>
<feature type="transmembrane region" description="Helical" evidence="5">
    <location>
        <begin position="12"/>
        <end position="30"/>
    </location>
</feature>
<evidence type="ECO:0000313" key="7">
    <source>
        <dbReference type="EMBL" id="ASY10049.1"/>
    </source>
</evidence>
<feature type="transmembrane region" description="Helical" evidence="5">
    <location>
        <begin position="133"/>
        <end position="151"/>
    </location>
</feature>
<protein>
    <recommendedName>
        <fullName evidence="6">O-antigen ligase-related domain-containing protein</fullName>
    </recommendedName>
</protein>
<feature type="transmembrane region" description="Helical" evidence="5">
    <location>
        <begin position="442"/>
        <end position="462"/>
    </location>
</feature>
<evidence type="ECO:0000313" key="8">
    <source>
        <dbReference type="Proteomes" id="UP000217144"/>
    </source>
</evidence>
<evidence type="ECO:0000256" key="5">
    <source>
        <dbReference type="SAM" id="Phobius"/>
    </source>
</evidence>
<feature type="transmembrane region" description="Helical" evidence="5">
    <location>
        <begin position="65"/>
        <end position="84"/>
    </location>
</feature>
<dbReference type="InterPro" id="IPR051533">
    <property type="entry name" value="WaaL-like"/>
</dbReference>
<feature type="domain" description="O-antigen ligase-related" evidence="6">
    <location>
        <begin position="202"/>
        <end position="351"/>
    </location>
</feature>
<comment type="subcellular location">
    <subcellularLocation>
        <location evidence="1">Membrane</location>
        <topology evidence="1">Multi-pass membrane protein</topology>
    </subcellularLocation>
</comment>
<dbReference type="Proteomes" id="UP000217144">
    <property type="component" value="Chromosome"/>
</dbReference>
<organism evidence="7 8">
    <name type="scientific">Candidatus Planktophila lacus</name>
    <dbReference type="NCBI Taxonomy" id="1884913"/>
    <lineage>
        <taxon>Bacteria</taxon>
        <taxon>Bacillati</taxon>
        <taxon>Actinomycetota</taxon>
        <taxon>Actinomycetes</taxon>
        <taxon>Candidatus Nanopelagicales</taxon>
        <taxon>Candidatus Nanopelagicaceae</taxon>
        <taxon>Candidatus Planktophila</taxon>
    </lineage>
</organism>
<feature type="transmembrane region" description="Helical" evidence="5">
    <location>
        <begin position="396"/>
        <end position="412"/>
    </location>
</feature>
<dbReference type="RefSeq" id="WP_095670537.1">
    <property type="nucleotide sequence ID" value="NZ_CP016769.1"/>
</dbReference>
<dbReference type="PANTHER" id="PTHR37422">
    <property type="entry name" value="TEICHURONIC ACID BIOSYNTHESIS PROTEIN TUAE"/>
    <property type="match status" value="1"/>
</dbReference>
<feature type="transmembrane region" description="Helical" evidence="5">
    <location>
        <begin position="104"/>
        <end position="121"/>
    </location>
</feature>
<keyword evidence="2 5" id="KW-0812">Transmembrane</keyword>
<gene>
    <name evidence="7" type="ORF">A1s21148_00425</name>
</gene>
<evidence type="ECO:0000256" key="2">
    <source>
        <dbReference type="ARBA" id="ARBA00022692"/>
    </source>
</evidence>
<dbReference type="Pfam" id="PF04932">
    <property type="entry name" value="Wzy_C"/>
    <property type="match status" value="1"/>
</dbReference>
<feature type="transmembrane region" description="Helical" evidence="5">
    <location>
        <begin position="218"/>
        <end position="236"/>
    </location>
</feature>
<feature type="transmembrane region" description="Helical" evidence="5">
    <location>
        <begin position="248"/>
        <end position="265"/>
    </location>
</feature>
<keyword evidence="4 5" id="KW-0472">Membrane</keyword>
<evidence type="ECO:0000256" key="4">
    <source>
        <dbReference type="ARBA" id="ARBA00023136"/>
    </source>
</evidence>
<dbReference type="PANTHER" id="PTHR37422:SF13">
    <property type="entry name" value="LIPOPOLYSACCHARIDE BIOSYNTHESIS PROTEIN PA4999-RELATED"/>
    <property type="match status" value="1"/>
</dbReference>
<dbReference type="KEGG" id="plan:A1s21148_00425"/>
<feature type="transmembrane region" description="Helical" evidence="5">
    <location>
        <begin position="347"/>
        <end position="366"/>
    </location>
</feature>
<keyword evidence="3 5" id="KW-1133">Transmembrane helix</keyword>
<name>A0AAC9YR03_9ACTN</name>
<accession>A0AAC9YR03</accession>